<organism evidence="1 2">
    <name type="scientific">Rhodovulum sulfidophilum</name>
    <name type="common">Rhodobacter sulfidophilus</name>
    <dbReference type="NCBI Taxonomy" id="35806"/>
    <lineage>
        <taxon>Bacteria</taxon>
        <taxon>Pseudomonadati</taxon>
        <taxon>Pseudomonadota</taxon>
        <taxon>Alphaproteobacteria</taxon>
        <taxon>Rhodobacterales</taxon>
        <taxon>Paracoccaceae</taxon>
        <taxon>Rhodovulum</taxon>
    </lineage>
</organism>
<proteinExistence type="predicted"/>
<sequence>MNREQGKILVATLEYMSAVAESIHLLSFDGTRDARELLGAIEKEAEHMSEVISTVLSKLPAVDPEFSAIHREVREEAARGGRIWSEQRAEKIALLRLAGDDTPEEQIP</sequence>
<dbReference type="Proteomes" id="UP000249185">
    <property type="component" value="Unassembled WGS sequence"/>
</dbReference>
<evidence type="ECO:0000313" key="1">
    <source>
        <dbReference type="EMBL" id="PZQ49787.1"/>
    </source>
</evidence>
<protein>
    <submittedName>
        <fullName evidence="1">Uncharacterized protein</fullName>
    </submittedName>
</protein>
<comment type="caution">
    <text evidence="1">The sequence shown here is derived from an EMBL/GenBank/DDBJ whole genome shotgun (WGS) entry which is preliminary data.</text>
</comment>
<reference evidence="1 2" key="1">
    <citation type="submission" date="2017-08" db="EMBL/GenBank/DDBJ databases">
        <title>Infants hospitalized years apart are colonized by the same room-sourced microbial strains.</title>
        <authorList>
            <person name="Brooks B."/>
            <person name="Olm M.R."/>
            <person name="Firek B.A."/>
            <person name="Baker R."/>
            <person name="Thomas B.C."/>
            <person name="Morowitz M.J."/>
            <person name="Banfield J.F."/>
        </authorList>
    </citation>
    <scope>NUCLEOTIDE SEQUENCE [LARGE SCALE GENOMIC DNA]</scope>
    <source>
        <strain evidence="1">S2_005_002_R2_34</strain>
    </source>
</reference>
<gene>
    <name evidence="1" type="ORF">DI556_09970</name>
</gene>
<dbReference type="EMBL" id="QFPW01000006">
    <property type="protein sequence ID" value="PZQ49787.1"/>
    <property type="molecule type" value="Genomic_DNA"/>
</dbReference>
<evidence type="ECO:0000313" key="2">
    <source>
        <dbReference type="Proteomes" id="UP000249185"/>
    </source>
</evidence>
<dbReference type="AlphaFoldDB" id="A0A2W5PY11"/>
<accession>A0A2W5PY11</accession>
<name>A0A2W5PY11_RHOSU</name>